<organism evidence="1 2">
    <name type="scientific">Coprinopsis cinerea (strain Okayama-7 / 130 / ATCC MYA-4618 / FGSC 9003)</name>
    <name type="common">Inky cap fungus</name>
    <name type="synonym">Hormographiella aspergillata</name>
    <dbReference type="NCBI Taxonomy" id="240176"/>
    <lineage>
        <taxon>Eukaryota</taxon>
        <taxon>Fungi</taxon>
        <taxon>Dikarya</taxon>
        <taxon>Basidiomycota</taxon>
        <taxon>Agaricomycotina</taxon>
        <taxon>Agaricomycetes</taxon>
        <taxon>Agaricomycetidae</taxon>
        <taxon>Agaricales</taxon>
        <taxon>Agaricineae</taxon>
        <taxon>Psathyrellaceae</taxon>
        <taxon>Coprinopsis</taxon>
    </lineage>
</organism>
<dbReference type="GeneID" id="6013168"/>
<proteinExistence type="predicted"/>
<dbReference type="EMBL" id="AACS02000004">
    <property type="protein sequence ID" value="EAU85193.1"/>
    <property type="molecule type" value="Genomic_DNA"/>
</dbReference>
<dbReference type="RefSeq" id="XP_001836622.1">
    <property type="nucleotide sequence ID" value="XM_001836570.1"/>
</dbReference>
<dbReference type="OrthoDB" id="120976at2759"/>
<accession>A8NV83</accession>
<dbReference type="Proteomes" id="UP000001861">
    <property type="component" value="Unassembled WGS sequence"/>
</dbReference>
<dbReference type="VEuPathDB" id="FungiDB:CC1G_06209"/>
<dbReference type="InParanoid" id="A8NV83"/>
<dbReference type="OMA" id="RTSEIEC"/>
<dbReference type="SUPFAM" id="SSF52047">
    <property type="entry name" value="RNI-like"/>
    <property type="match status" value="1"/>
</dbReference>
<dbReference type="KEGG" id="cci:CC1G_06209"/>
<protein>
    <submittedName>
        <fullName evidence="1">Uncharacterized protein</fullName>
    </submittedName>
</protein>
<dbReference type="Gene3D" id="3.80.10.10">
    <property type="entry name" value="Ribonuclease Inhibitor"/>
    <property type="match status" value="1"/>
</dbReference>
<evidence type="ECO:0000313" key="2">
    <source>
        <dbReference type="Proteomes" id="UP000001861"/>
    </source>
</evidence>
<dbReference type="InterPro" id="IPR032675">
    <property type="entry name" value="LRR_dom_sf"/>
</dbReference>
<reference evidence="1 2" key="1">
    <citation type="journal article" date="2010" name="Proc. Natl. Acad. Sci. U.S.A.">
        <title>Insights into evolution of multicellular fungi from the assembled chromosomes of the mushroom Coprinopsis cinerea (Coprinus cinereus).</title>
        <authorList>
            <person name="Stajich J.E."/>
            <person name="Wilke S.K."/>
            <person name="Ahren D."/>
            <person name="Au C.H."/>
            <person name="Birren B.W."/>
            <person name="Borodovsky M."/>
            <person name="Burns C."/>
            <person name="Canback B."/>
            <person name="Casselton L.A."/>
            <person name="Cheng C.K."/>
            <person name="Deng J."/>
            <person name="Dietrich F.S."/>
            <person name="Fargo D.C."/>
            <person name="Farman M.L."/>
            <person name="Gathman A.C."/>
            <person name="Goldberg J."/>
            <person name="Guigo R."/>
            <person name="Hoegger P.J."/>
            <person name="Hooker J.B."/>
            <person name="Huggins A."/>
            <person name="James T.Y."/>
            <person name="Kamada T."/>
            <person name="Kilaru S."/>
            <person name="Kodira C."/>
            <person name="Kues U."/>
            <person name="Kupfer D."/>
            <person name="Kwan H.S."/>
            <person name="Lomsadze A."/>
            <person name="Li W."/>
            <person name="Lilly W.W."/>
            <person name="Ma L.J."/>
            <person name="Mackey A.J."/>
            <person name="Manning G."/>
            <person name="Martin F."/>
            <person name="Muraguchi H."/>
            <person name="Natvig D.O."/>
            <person name="Palmerini H."/>
            <person name="Ramesh M.A."/>
            <person name="Rehmeyer C.J."/>
            <person name="Roe B.A."/>
            <person name="Shenoy N."/>
            <person name="Stanke M."/>
            <person name="Ter-Hovhannisyan V."/>
            <person name="Tunlid A."/>
            <person name="Velagapudi R."/>
            <person name="Vision T.J."/>
            <person name="Zeng Q."/>
            <person name="Zolan M.E."/>
            <person name="Pukkila P.J."/>
        </authorList>
    </citation>
    <scope>NUCLEOTIDE SEQUENCE [LARGE SCALE GENOMIC DNA]</scope>
    <source>
        <strain evidence="2">Okayama-7 / 130 / ATCC MYA-4618 / FGSC 9003</strain>
    </source>
</reference>
<gene>
    <name evidence="1" type="ORF">CC1G_06209</name>
</gene>
<name>A8NV83_COPC7</name>
<dbReference type="STRING" id="240176.A8NV83"/>
<sequence length="493" mass="54094">MQNLSSLRNPQVDFHNPFYCPAIPAATYIKTLRQTTRNKQGSHQTTDANANNLFNAYARMMERSEQGEDSDVDFAYDSENDWIVGRNLRPQAGKKRRLAVSPPAPVFFKHFRVSGVNGSNTTAATNTFDLSGHPLDMQSTLQGISATLKRKRDFSDLLGTPKHAKSDSFGQDESFEVEVKRTRLNFSVESSPVALPESPAAPAEEATTSSCLDTLRKVEELLPGLRLRDRFRDILGGLDTQHLADILAEDGLITPAILDILRTTSIYSLSLAASLAEEGGLNICGQDMLKILNKPGSFESLTELSLAGSRINDFDLIHIHRLPKLSALHLNQTSVGNEAVFLLVPLKRTLTRLSLTGNPAIDDDCVPALLLLTQLSFLSVLDTSIDMAGLRKLAAAANDGHYESIDIEIPTACEAYIDNLDDMYFLNPRPPLITDPELCTSLTAAALRKNLSAHAAKNRDIVTTGSQTEMAARLAEILRRRQGDLIVARMLRG</sequence>
<comment type="caution">
    <text evidence="1">The sequence shown here is derived from an EMBL/GenBank/DDBJ whole genome shotgun (WGS) entry which is preliminary data.</text>
</comment>
<dbReference type="eggNOG" id="ENOG502SBDF">
    <property type="taxonomic scope" value="Eukaryota"/>
</dbReference>
<dbReference type="AlphaFoldDB" id="A8NV83"/>
<keyword evidence="2" id="KW-1185">Reference proteome</keyword>
<evidence type="ECO:0000313" key="1">
    <source>
        <dbReference type="EMBL" id="EAU85193.1"/>
    </source>
</evidence>